<proteinExistence type="inferred from homology"/>
<dbReference type="InterPro" id="IPR001727">
    <property type="entry name" value="GDT1-like"/>
</dbReference>
<dbReference type="Pfam" id="PF01169">
    <property type="entry name" value="GDT1"/>
    <property type="match status" value="2"/>
</dbReference>
<name>A0ABP9Q8M3_9PSEU</name>
<feature type="transmembrane region" description="Helical" evidence="6">
    <location>
        <begin position="36"/>
        <end position="62"/>
    </location>
</feature>
<evidence type="ECO:0000256" key="1">
    <source>
        <dbReference type="ARBA" id="ARBA00004141"/>
    </source>
</evidence>
<comment type="caution">
    <text evidence="7">The sequence shown here is derived from an EMBL/GenBank/DDBJ whole genome shotgun (WGS) entry which is preliminary data.</text>
</comment>
<accession>A0ABP9Q8M3</accession>
<evidence type="ECO:0000256" key="4">
    <source>
        <dbReference type="ARBA" id="ARBA00022989"/>
    </source>
</evidence>
<keyword evidence="8" id="KW-1185">Reference proteome</keyword>
<protein>
    <recommendedName>
        <fullName evidence="6">GDT1 family protein</fullName>
    </recommendedName>
</protein>
<feature type="transmembrane region" description="Helical" evidence="6">
    <location>
        <begin position="136"/>
        <end position="156"/>
    </location>
</feature>
<comment type="subcellular location">
    <subcellularLocation>
        <location evidence="1 6">Membrane</location>
        <topology evidence="1 6">Multi-pass membrane protein</topology>
    </subcellularLocation>
</comment>
<dbReference type="EMBL" id="BAABJP010000015">
    <property type="protein sequence ID" value="GAA5157749.1"/>
    <property type="molecule type" value="Genomic_DNA"/>
</dbReference>
<evidence type="ECO:0000313" key="7">
    <source>
        <dbReference type="EMBL" id="GAA5157749.1"/>
    </source>
</evidence>
<dbReference type="PANTHER" id="PTHR12608:SF1">
    <property type="entry name" value="TRANSMEMBRANE PROTEIN 165"/>
    <property type="match status" value="1"/>
</dbReference>
<dbReference type="Proteomes" id="UP001428817">
    <property type="component" value="Unassembled WGS sequence"/>
</dbReference>
<keyword evidence="5 6" id="KW-0472">Membrane</keyword>
<evidence type="ECO:0000256" key="5">
    <source>
        <dbReference type="ARBA" id="ARBA00023136"/>
    </source>
</evidence>
<gene>
    <name evidence="7" type="ORF">GCM10023321_36440</name>
</gene>
<evidence type="ECO:0000256" key="6">
    <source>
        <dbReference type="RuleBase" id="RU365102"/>
    </source>
</evidence>
<evidence type="ECO:0000313" key="8">
    <source>
        <dbReference type="Proteomes" id="UP001428817"/>
    </source>
</evidence>
<keyword evidence="4 6" id="KW-1133">Transmembrane helix</keyword>
<feature type="transmembrane region" description="Helical" evidence="6">
    <location>
        <begin position="168"/>
        <end position="189"/>
    </location>
</feature>
<evidence type="ECO:0000256" key="3">
    <source>
        <dbReference type="ARBA" id="ARBA00022692"/>
    </source>
</evidence>
<feature type="transmembrane region" description="Helical" evidence="6">
    <location>
        <begin position="69"/>
        <end position="85"/>
    </location>
</feature>
<organism evidence="7 8">
    <name type="scientific">Pseudonocardia eucalypti</name>
    <dbReference type="NCBI Taxonomy" id="648755"/>
    <lineage>
        <taxon>Bacteria</taxon>
        <taxon>Bacillati</taxon>
        <taxon>Actinomycetota</taxon>
        <taxon>Actinomycetes</taxon>
        <taxon>Pseudonocardiales</taxon>
        <taxon>Pseudonocardiaceae</taxon>
        <taxon>Pseudonocardia</taxon>
    </lineage>
</organism>
<keyword evidence="3 6" id="KW-0812">Transmembrane</keyword>
<feature type="transmembrane region" description="Helical" evidence="6">
    <location>
        <begin position="97"/>
        <end position="115"/>
    </location>
</feature>
<dbReference type="PANTHER" id="PTHR12608">
    <property type="entry name" value="TRANSMEMBRANE PROTEIN HTP-1 RELATED"/>
    <property type="match status" value="1"/>
</dbReference>
<comment type="similarity">
    <text evidence="2 6">Belongs to the GDT1 family.</text>
</comment>
<sequence>MLTAAAITFAVVFLAELVDTSGLVTLVLSTRFPARWVLIGVFAGMAVHVVVAVAAGSLVALLPTRPLEAILAVVFLVGAVLLLRGDDDDDEPDIGDTPATIWSVVATSFGVTVLSEFADPTQIITATMAARYESPLAVGIGALLALWAVSAIAVFGGNRVARVVPVRWITRATAAILVVLAVLSAVDAIRG</sequence>
<evidence type="ECO:0000256" key="2">
    <source>
        <dbReference type="ARBA" id="ARBA00009190"/>
    </source>
</evidence>
<dbReference type="RefSeq" id="WP_185059253.1">
    <property type="nucleotide sequence ID" value="NZ_BAABJP010000015.1"/>
</dbReference>
<reference evidence="8" key="1">
    <citation type="journal article" date="2019" name="Int. J. Syst. Evol. Microbiol.">
        <title>The Global Catalogue of Microorganisms (GCM) 10K type strain sequencing project: providing services to taxonomists for standard genome sequencing and annotation.</title>
        <authorList>
            <consortium name="The Broad Institute Genomics Platform"/>
            <consortium name="The Broad Institute Genome Sequencing Center for Infectious Disease"/>
            <person name="Wu L."/>
            <person name="Ma J."/>
        </authorList>
    </citation>
    <scope>NUCLEOTIDE SEQUENCE [LARGE SCALE GENOMIC DNA]</scope>
    <source>
        <strain evidence="8">JCM 18303</strain>
    </source>
</reference>